<comment type="catalytic activity">
    <reaction evidence="9">
        <text>L-threonyl-[protein] + ATP = O-phospho-L-threonyl-[protein] + ADP + H(+)</text>
        <dbReference type="Rhea" id="RHEA:46608"/>
        <dbReference type="Rhea" id="RHEA-COMP:11060"/>
        <dbReference type="Rhea" id="RHEA-COMP:11605"/>
        <dbReference type="ChEBI" id="CHEBI:15378"/>
        <dbReference type="ChEBI" id="CHEBI:30013"/>
        <dbReference type="ChEBI" id="CHEBI:30616"/>
        <dbReference type="ChEBI" id="CHEBI:61977"/>
        <dbReference type="ChEBI" id="CHEBI:456216"/>
        <dbReference type="EC" id="2.7.11.1"/>
    </reaction>
</comment>
<dbReference type="PANTHER" id="PTHR22984">
    <property type="entry name" value="SERINE/THREONINE-PROTEIN KINASE PIM"/>
    <property type="match status" value="1"/>
</dbReference>
<keyword evidence="5 11" id="KW-0547">Nucleotide-binding</keyword>
<dbReference type="AlphaFoldDB" id="A0A1I7SSU4"/>
<name>A0A1I7SSU4_BURXY</name>
<evidence type="ECO:0000256" key="11">
    <source>
        <dbReference type="PROSITE-ProRule" id="PRU10141"/>
    </source>
</evidence>
<dbReference type="EC" id="2.7.11.1" evidence="2"/>
<comment type="catalytic activity">
    <reaction evidence="10">
        <text>L-seryl-[protein] + ATP = O-phospho-L-seryl-[protein] + ADP + H(+)</text>
        <dbReference type="Rhea" id="RHEA:17989"/>
        <dbReference type="Rhea" id="RHEA-COMP:9863"/>
        <dbReference type="Rhea" id="RHEA-COMP:11604"/>
        <dbReference type="ChEBI" id="CHEBI:15378"/>
        <dbReference type="ChEBI" id="CHEBI:29999"/>
        <dbReference type="ChEBI" id="CHEBI:30616"/>
        <dbReference type="ChEBI" id="CHEBI:83421"/>
        <dbReference type="ChEBI" id="CHEBI:456216"/>
        <dbReference type="EC" id="2.7.11.1"/>
    </reaction>
</comment>
<comment type="similarity">
    <text evidence="12">Belongs to the protein kinase superfamily.</text>
</comment>
<evidence type="ECO:0000256" key="1">
    <source>
        <dbReference type="ARBA" id="ARBA00001946"/>
    </source>
</evidence>
<evidence type="ECO:0000313" key="15">
    <source>
        <dbReference type="WBParaSite" id="BXY_1611200.1"/>
    </source>
</evidence>
<dbReference type="InterPro" id="IPR051138">
    <property type="entry name" value="PIM_Ser/Thr_kinase"/>
</dbReference>
<dbReference type="PROSITE" id="PS50011">
    <property type="entry name" value="PROTEIN_KINASE_DOM"/>
    <property type="match status" value="1"/>
</dbReference>
<dbReference type="GO" id="GO:0005524">
    <property type="term" value="F:ATP binding"/>
    <property type="evidence" value="ECO:0007669"/>
    <property type="project" value="UniProtKB-UniRule"/>
</dbReference>
<evidence type="ECO:0000259" key="13">
    <source>
        <dbReference type="PROSITE" id="PS50011"/>
    </source>
</evidence>
<evidence type="ECO:0000256" key="12">
    <source>
        <dbReference type="RuleBase" id="RU000304"/>
    </source>
</evidence>
<dbReference type="PROSITE" id="PS00107">
    <property type="entry name" value="PROTEIN_KINASE_ATP"/>
    <property type="match status" value="1"/>
</dbReference>
<evidence type="ECO:0000256" key="7">
    <source>
        <dbReference type="ARBA" id="ARBA00022840"/>
    </source>
</evidence>
<keyword evidence="4" id="KW-0808">Transferase</keyword>
<dbReference type="Pfam" id="PF00069">
    <property type="entry name" value="Pkinase"/>
    <property type="match status" value="1"/>
</dbReference>
<dbReference type="Gene3D" id="1.10.510.10">
    <property type="entry name" value="Transferase(Phosphotransferase) domain 1"/>
    <property type="match status" value="1"/>
</dbReference>
<dbReference type="InterPro" id="IPR017441">
    <property type="entry name" value="Protein_kinase_ATP_BS"/>
</dbReference>
<dbReference type="SUPFAM" id="SSF56112">
    <property type="entry name" value="Protein kinase-like (PK-like)"/>
    <property type="match status" value="1"/>
</dbReference>
<sequence length="387" mass="44791">MIAVRTDDVTNCSISREVILVNSLLSSERWMKGKARLLLCALPFVSFPFKNKQESRASTIYLFKVAFCNEPQLQLISVMVTAVYFNEMVKKAKKLTSSRIKLLHYRLSENDIKIFKHEYQIEDEIGKGGFGTVYSALRLRDQAPVAVKFIERQKIFEWGQIKEKQVPKEIFMLSLTTGIKGTVQMLEWFAIPDGFLIIMGRPKQFIDLYSLLSKHGPLSEMMALFIFKQLVNTVTECFKLKILHRDIKDENIVIDLETGNILLVDFGAATILEDSKPVKFQGTRLYCPPEWYTLSIYLGAEATVWSLGVVLYSMLNQQLPFLTERDVYTKHLLGPLPKFTDYSKDVEDLINNCLTQEHDKRIKLNDLKDHSWLKRQNLQWEKIYAPN</sequence>
<dbReference type="FunFam" id="3.30.200.20:FF:000547">
    <property type="entry name" value="Serine/threonine-protein kinase prk-2"/>
    <property type="match status" value="1"/>
</dbReference>
<evidence type="ECO:0000256" key="3">
    <source>
        <dbReference type="ARBA" id="ARBA00022527"/>
    </source>
</evidence>
<dbReference type="InterPro" id="IPR000719">
    <property type="entry name" value="Prot_kinase_dom"/>
</dbReference>
<dbReference type="eggNOG" id="KOG0583">
    <property type="taxonomic scope" value="Eukaryota"/>
</dbReference>
<proteinExistence type="inferred from homology"/>
<comment type="cofactor">
    <cofactor evidence="1">
        <name>Mg(2+)</name>
        <dbReference type="ChEBI" id="CHEBI:18420"/>
    </cofactor>
</comment>
<dbReference type="InterPro" id="IPR008271">
    <property type="entry name" value="Ser/Thr_kinase_AS"/>
</dbReference>
<feature type="domain" description="Protein kinase" evidence="13">
    <location>
        <begin position="119"/>
        <end position="373"/>
    </location>
</feature>
<reference evidence="15" key="1">
    <citation type="submission" date="2016-11" db="UniProtKB">
        <authorList>
            <consortium name="WormBaseParasite"/>
        </authorList>
    </citation>
    <scope>IDENTIFICATION</scope>
</reference>
<dbReference type="SMART" id="SM00220">
    <property type="entry name" value="S_TKc"/>
    <property type="match status" value="1"/>
</dbReference>
<evidence type="ECO:0000256" key="5">
    <source>
        <dbReference type="ARBA" id="ARBA00022741"/>
    </source>
</evidence>
<evidence type="ECO:0000313" key="14">
    <source>
        <dbReference type="Proteomes" id="UP000095284"/>
    </source>
</evidence>
<dbReference type="PROSITE" id="PS00108">
    <property type="entry name" value="PROTEIN_KINASE_ST"/>
    <property type="match status" value="1"/>
</dbReference>
<feature type="binding site" evidence="11">
    <location>
        <position position="148"/>
    </location>
    <ligand>
        <name>ATP</name>
        <dbReference type="ChEBI" id="CHEBI:30616"/>
    </ligand>
</feature>
<evidence type="ECO:0000256" key="9">
    <source>
        <dbReference type="ARBA" id="ARBA00047899"/>
    </source>
</evidence>
<keyword evidence="8" id="KW-0460">Magnesium</keyword>
<dbReference type="GO" id="GO:0005737">
    <property type="term" value="C:cytoplasm"/>
    <property type="evidence" value="ECO:0007669"/>
    <property type="project" value="TreeGrafter"/>
</dbReference>
<protein>
    <recommendedName>
        <fullName evidence="2">non-specific serine/threonine protein kinase</fullName>
        <ecNumber evidence="2">2.7.11.1</ecNumber>
    </recommendedName>
</protein>
<keyword evidence="7 11" id="KW-0067">ATP-binding</keyword>
<dbReference type="InterPro" id="IPR011009">
    <property type="entry name" value="Kinase-like_dom_sf"/>
</dbReference>
<dbReference type="PANTHER" id="PTHR22984:SF29">
    <property type="entry name" value="SERINE_THREONINE-PROTEIN KINASE PIM-1"/>
    <property type="match status" value="1"/>
</dbReference>
<organism evidence="14 15">
    <name type="scientific">Bursaphelenchus xylophilus</name>
    <name type="common">Pinewood nematode worm</name>
    <name type="synonym">Aphelenchoides xylophilus</name>
    <dbReference type="NCBI Taxonomy" id="6326"/>
    <lineage>
        <taxon>Eukaryota</taxon>
        <taxon>Metazoa</taxon>
        <taxon>Ecdysozoa</taxon>
        <taxon>Nematoda</taxon>
        <taxon>Chromadorea</taxon>
        <taxon>Rhabditida</taxon>
        <taxon>Tylenchina</taxon>
        <taxon>Tylenchomorpha</taxon>
        <taxon>Aphelenchoidea</taxon>
        <taxon>Aphelenchoididae</taxon>
        <taxon>Bursaphelenchus</taxon>
    </lineage>
</organism>
<evidence type="ECO:0000256" key="4">
    <source>
        <dbReference type="ARBA" id="ARBA00022679"/>
    </source>
</evidence>
<dbReference type="WBParaSite" id="BXY_1611200.1">
    <property type="protein sequence ID" value="BXY_1611200.1"/>
    <property type="gene ID" value="BXY_1611200"/>
</dbReference>
<evidence type="ECO:0000256" key="10">
    <source>
        <dbReference type="ARBA" id="ARBA00048679"/>
    </source>
</evidence>
<dbReference type="GO" id="GO:0004674">
    <property type="term" value="F:protein serine/threonine kinase activity"/>
    <property type="evidence" value="ECO:0007669"/>
    <property type="project" value="UniProtKB-KW"/>
</dbReference>
<keyword evidence="3 12" id="KW-0723">Serine/threonine-protein kinase</keyword>
<dbReference type="Gene3D" id="3.30.200.20">
    <property type="entry name" value="Phosphorylase Kinase, domain 1"/>
    <property type="match status" value="1"/>
</dbReference>
<keyword evidence="6" id="KW-0418">Kinase</keyword>
<accession>A0A1I7SSU4</accession>
<evidence type="ECO:0000256" key="2">
    <source>
        <dbReference type="ARBA" id="ARBA00012513"/>
    </source>
</evidence>
<dbReference type="Proteomes" id="UP000095284">
    <property type="component" value="Unplaced"/>
</dbReference>
<evidence type="ECO:0000256" key="6">
    <source>
        <dbReference type="ARBA" id="ARBA00022777"/>
    </source>
</evidence>
<evidence type="ECO:0000256" key="8">
    <source>
        <dbReference type="ARBA" id="ARBA00022842"/>
    </source>
</evidence>